<evidence type="ECO:0000313" key="1">
    <source>
        <dbReference type="EMBL" id="PXF42449.1"/>
    </source>
</evidence>
<reference evidence="1 2" key="1">
    <citation type="journal article" date="2018" name="Mol. Biol. Evol.">
        <title>Analysis of the draft genome of the red seaweed Gracilariopsis chorda provides insights into genome size evolution in Rhodophyta.</title>
        <authorList>
            <person name="Lee J."/>
            <person name="Yang E.C."/>
            <person name="Graf L."/>
            <person name="Yang J.H."/>
            <person name="Qiu H."/>
            <person name="Zel Zion U."/>
            <person name="Chan C.X."/>
            <person name="Stephens T.G."/>
            <person name="Weber A.P.M."/>
            <person name="Boo G.H."/>
            <person name="Boo S.M."/>
            <person name="Kim K.M."/>
            <person name="Shin Y."/>
            <person name="Jung M."/>
            <person name="Lee S.J."/>
            <person name="Yim H.S."/>
            <person name="Lee J.H."/>
            <person name="Bhattacharya D."/>
            <person name="Yoon H.S."/>
        </authorList>
    </citation>
    <scope>NUCLEOTIDE SEQUENCE [LARGE SCALE GENOMIC DNA]</scope>
    <source>
        <strain evidence="1 2">SKKU-2015</strain>
        <tissue evidence="1">Whole body</tissue>
    </source>
</reference>
<keyword evidence="2" id="KW-1185">Reference proteome</keyword>
<sequence length="280" mass="30793">MIAPAAVDALTRIERHRGVDIQTYVRALGDQKYASIKQHRRQALLHRARKSARSAVLDDVTIRKTTNIASAEASRAKKQFILDELFTQLRENSSDSLVLASELRRLSSLLEKKSIENHILLAELHDQRTLWASAFSTTYSPPPHSAHALHNPSFVPHSGAQHIQPTAQSACVSLEPLQQLEAHTDTLILKPDSHQHTEQMHTAPIAVNTTAAAARAPRIDISEVERVLKPDVVCCSSSFEDGDASDDSKTLFDPPVMQSLTTESSQLAAYNPSNQFTVAG</sequence>
<proteinExistence type="predicted"/>
<name>A0A2V3IK72_9FLOR</name>
<dbReference type="EMBL" id="NBIV01000163">
    <property type="protein sequence ID" value="PXF42449.1"/>
    <property type="molecule type" value="Genomic_DNA"/>
</dbReference>
<evidence type="ECO:0000313" key="2">
    <source>
        <dbReference type="Proteomes" id="UP000247409"/>
    </source>
</evidence>
<comment type="caution">
    <text evidence="1">The sequence shown here is derived from an EMBL/GenBank/DDBJ whole genome shotgun (WGS) entry which is preliminary data.</text>
</comment>
<gene>
    <name evidence="1" type="ORF">BWQ96_07827</name>
</gene>
<dbReference type="AlphaFoldDB" id="A0A2V3IK72"/>
<protein>
    <submittedName>
        <fullName evidence="1">Uncharacterized protein</fullName>
    </submittedName>
</protein>
<accession>A0A2V3IK72</accession>
<dbReference type="Proteomes" id="UP000247409">
    <property type="component" value="Unassembled WGS sequence"/>
</dbReference>
<organism evidence="1 2">
    <name type="scientific">Gracilariopsis chorda</name>
    <dbReference type="NCBI Taxonomy" id="448386"/>
    <lineage>
        <taxon>Eukaryota</taxon>
        <taxon>Rhodophyta</taxon>
        <taxon>Florideophyceae</taxon>
        <taxon>Rhodymeniophycidae</taxon>
        <taxon>Gracilariales</taxon>
        <taxon>Gracilariaceae</taxon>
        <taxon>Gracilariopsis</taxon>
    </lineage>
</organism>